<dbReference type="GO" id="GO:0035721">
    <property type="term" value="P:intraciliary retrograde transport"/>
    <property type="evidence" value="ECO:0007669"/>
    <property type="project" value="TreeGrafter"/>
</dbReference>
<comment type="similarity">
    <text evidence="1">Belongs to the TTC21 family.</text>
</comment>
<feature type="domain" description="Tetratricopeptide repeat protein 21A/21B second ARM" evidence="5">
    <location>
        <begin position="182"/>
        <end position="461"/>
    </location>
</feature>
<evidence type="ECO:0000256" key="4">
    <source>
        <dbReference type="PROSITE-ProRule" id="PRU00339"/>
    </source>
</evidence>
<dbReference type="SUPFAM" id="SSF48452">
    <property type="entry name" value="TPR-like"/>
    <property type="match status" value="3"/>
</dbReference>
<dbReference type="PANTHER" id="PTHR14699">
    <property type="entry name" value="STI2 PROTEIN-RELATED"/>
    <property type="match status" value="1"/>
</dbReference>
<accession>A0A8E0RPY3</accession>
<dbReference type="PROSITE" id="PS50005">
    <property type="entry name" value="TPR"/>
    <property type="match status" value="1"/>
</dbReference>
<evidence type="ECO:0000256" key="2">
    <source>
        <dbReference type="ARBA" id="ARBA00022737"/>
    </source>
</evidence>
<dbReference type="InterPro" id="IPR056832">
    <property type="entry name" value="ARM_TT21_2nd"/>
</dbReference>
<dbReference type="PANTHER" id="PTHR14699:SF0">
    <property type="entry name" value="TETRATRICOPEPTIDE REPEAT PROTEIN 21 HOMOLOG"/>
    <property type="match status" value="1"/>
</dbReference>
<gene>
    <name evidence="7" type="ORF">FBUS_01483</name>
</gene>
<evidence type="ECO:0000259" key="5">
    <source>
        <dbReference type="Pfam" id="PF25060"/>
    </source>
</evidence>
<dbReference type="SMART" id="SM00028">
    <property type="entry name" value="TPR"/>
    <property type="match status" value="7"/>
</dbReference>
<dbReference type="InterPro" id="IPR040364">
    <property type="entry name" value="TTC21A/TTC21B"/>
</dbReference>
<feature type="non-terminal residue" evidence="7">
    <location>
        <position position="1"/>
    </location>
</feature>
<evidence type="ECO:0000256" key="1">
    <source>
        <dbReference type="ARBA" id="ARBA00010935"/>
    </source>
</evidence>
<comment type="caution">
    <text evidence="7">The sequence shown here is derived from an EMBL/GenBank/DDBJ whole genome shotgun (WGS) entry which is preliminary data.</text>
</comment>
<dbReference type="AlphaFoldDB" id="A0A8E0RPY3"/>
<reference evidence="7" key="1">
    <citation type="submission" date="2019-05" db="EMBL/GenBank/DDBJ databases">
        <title>Annotation for the trematode Fasciolopsis buski.</title>
        <authorList>
            <person name="Choi Y.-J."/>
        </authorList>
    </citation>
    <scope>NUCLEOTIDE SEQUENCE</scope>
    <source>
        <strain evidence="7">HT</strain>
        <tissue evidence="7">Whole worm</tissue>
    </source>
</reference>
<dbReference type="Pfam" id="PF25060">
    <property type="entry name" value="ARM_TT21_2nd"/>
    <property type="match status" value="1"/>
</dbReference>
<evidence type="ECO:0000313" key="7">
    <source>
        <dbReference type="EMBL" id="KAA0184446.1"/>
    </source>
</evidence>
<evidence type="ECO:0000256" key="3">
    <source>
        <dbReference type="ARBA" id="ARBA00022803"/>
    </source>
</evidence>
<dbReference type="GO" id="GO:0061512">
    <property type="term" value="P:protein localization to cilium"/>
    <property type="evidence" value="ECO:0007669"/>
    <property type="project" value="TreeGrafter"/>
</dbReference>
<feature type="non-terminal residue" evidence="7">
    <location>
        <position position="767"/>
    </location>
</feature>
<dbReference type="Pfam" id="PF13176">
    <property type="entry name" value="TPR_7"/>
    <property type="match status" value="1"/>
</dbReference>
<dbReference type="OrthoDB" id="10259630at2759"/>
<name>A0A8E0RPY3_9TREM</name>
<evidence type="ECO:0000313" key="8">
    <source>
        <dbReference type="Proteomes" id="UP000728185"/>
    </source>
</evidence>
<dbReference type="GO" id="GO:0005929">
    <property type="term" value="C:cilium"/>
    <property type="evidence" value="ECO:0007669"/>
    <property type="project" value="GOC"/>
</dbReference>
<organism evidence="7 8">
    <name type="scientific">Fasciolopsis buskii</name>
    <dbReference type="NCBI Taxonomy" id="27845"/>
    <lineage>
        <taxon>Eukaryota</taxon>
        <taxon>Metazoa</taxon>
        <taxon>Spiralia</taxon>
        <taxon>Lophotrochozoa</taxon>
        <taxon>Platyhelminthes</taxon>
        <taxon>Trematoda</taxon>
        <taxon>Digenea</taxon>
        <taxon>Plagiorchiida</taxon>
        <taxon>Echinostomata</taxon>
        <taxon>Echinostomatoidea</taxon>
        <taxon>Fasciolidae</taxon>
        <taxon>Fasciolopsis</taxon>
    </lineage>
</organism>
<dbReference type="Pfam" id="PF25058">
    <property type="entry name" value="ARM_TT21"/>
    <property type="match status" value="1"/>
</dbReference>
<keyword evidence="8" id="KW-1185">Reference proteome</keyword>
<evidence type="ECO:0000259" key="6">
    <source>
        <dbReference type="Pfam" id="PF25068"/>
    </source>
</evidence>
<keyword evidence="2" id="KW-0677">Repeat</keyword>
<dbReference type="Pfam" id="PF25068">
    <property type="entry name" value="ARM_TT21_4th"/>
    <property type="match status" value="1"/>
</dbReference>
<dbReference type="InterPro" id="IPR019734">
    <property type="entry name" value="TPR_rpt"/>
</dbReference>
<dbReference type="GO" id="GO:0030991">
    <property type="term" value="C:intraciliary transport particle A"/>
    <property type="evidence" value="ECO:0007669"/>
    <property type="project" value="TreeGrafter"/>
</dbReference>
<dbReference type="InterPro" id="IPR056836">
    <property type="entry name" value="ARM_TT21_4th"/>
</dbReference>
<feature type="repeat" description="TPR" evidence="4">
    <location>
        <begin position="656"/>
        <end position="689"/>
    </location>
</feature>
<keyword evidence="3 4" id="KW-0802">TPR repeat</keyword>
<sequence>NVAQRARILGKTSLNFVENAQANIFYFIREGYPHYTIDYIEKEQKKHSADPLVSLHLAIALGNEDSTAVKQYEGKIREIRRHASDMSLYYAALCLFLCHKYEKARDYCEKALKANLLSREILSLNGWIDLMSKDEALQKKAIRYFEESTKCLSIENTCIDAIILQILYMFCKAGDHKEGRKKVEQLTGALATSEPFSADVYARTSSLFSTLCGRAQATLQILSKLAEKALSLSSNDPRYAVNMGRILILQNRPKEAIRHFQMTLETSDCSVTGLQGIIQCQLDQGMLSEAGTQLEFLRELEPTIGKSAELSFLSAVLARKKGAPMQQIISLLNEAFELHSKRFQNSQLSFDYFEAINVDFIVQIVKEYLHQAPQQPPASVWLASGASRRQDDPVLRRCLEVLEPVISAAPGIQIAVYLKAHAQYLLGDPQAALNSVKACLELGETWVEGHILLAQIYLYQGNLQLAERALETGLSYNFEVREHPLYQLVRARLLIRQGSAKVAVQILKQTIASLSSSDSTTAAGRQPTTKKSSFHEASFFESKTLSASERLTLYLELAEAHRSLSEWHEATKVLQDAQLAFSGTGELGRVTIASAELVLAQGDHEAALTTLRSVRPENAYYVQARQHMANIYLRHRKEKKLYAACYRELTEKLDTTESYLLLGDAYMTIQEPERAIEVYESVLRKNPSDLRLATKMGEALVQTHHYAKAVSYYEAAIKDGQSSLLQDLIDLLIKLKQYDKARRLITPIVTQSTSDTCKCEMLLICCF</sequence>
<dbReference type="InterPro" id="IPR011990">
    <property type="entry name" value="TPR-like_helical_dom_sf"/>
</dbReference>
<dbReference type="Proteomes" id="UP000728185">
    <property type="component" value="Unassembled WGS sequence"/>
</dbReference>
<feature type="domain" description="Tetratricopeptide repeat protein 21A/21B fourth ARM" evidence="6">
    <location>
        <begin position="692"/>
        <end position="755"/>
    </location>
</feature>
<protein>
    <submittedName>
        <fullName evidence="7">WD repeat-containing protein 48</fullName>
    </submittedName>
</protein>
<proteinExistence type="inferred from homology"/>
<dbReference type="Gene3D" id="1.25.40.10">
    <property type="entry name" value="Tetratricopeptide repeat domain"/>
    <property type="match status" value="4"/>
</dbReference>
<dbReference type="EMBL" id="LUCM01011093">
    <property type="protein sequence ID" value="KAA0184446.1"/>
    <property type="molecule type" value="Genomic_DNA"/>
</dbReference>